<evidence type="ECO:0000256" key="2">
    <source>
        <dbReference type="SAM" id="MobiDB-lite"/>
    </source>
</evidence>
<comment type="caution">
    <text evidence="5">The sequence shown here is derived from an EMBL/GenBank/DDBJ whole genome shotgun (WGS) entry which is preliminary data.</text>
</comment>
<organism evidence="5 6">
    <name type="scientific">Dysosmobacter segnis</name>
    <dbReference type="NCBI Taxonomy" id="2763042"/>
    <lineage>
        <taxon>Bacteria</taxon>
        <taxon>Bacillati</taxon>
        <taxon>Bacillota</taxon>
        <taxon>Clostridia</taxon>
        <taxon>Eubacteriales</taxon>
        <taxon>Oscillospiraceae</taxon>
        <taxon>Dysosmobacter</taxon>
    </lineage>
</organism>
<dbReference type="SMART" id="SM00857">
    <property type="entry name" value="Resolvase"/>
    <property type="match status" value="1"/>
</dbReference>
<feature type="domain" description="Recombinase" evidence="4">
    <location>
        <begin position="163"/>
        <end position="304"/>
    </location>
</feature>
<dbReference type="InterPro" id="IPR036162">
    <property type="entry name" value="Resolvase-like_N_sf"/>
</dbReference>
<dbReference type="Proteomes" id="UP000620327">
    <property type="component" value="Unassembled WGS sequence"/>
</dbReference>
<name>A0A923S7W5_9FIRM</name>
<feature type="region of interest" description="Disordered" evidence="2">
    <location>
        <begin position="208"/>
        <end position="227"/>
    </location>
</feature>
<evidence type="ECO:0000313" key="6">
    <source>
        <dbReference type="Proteomes" id="UP000620327"/>
    </source>
</evidence>
<evidence type="ECO:0000259" key="3">
    <source>
        <dbReference type="PROSITE" id="PS51736"/>
    </source>
</evidence>
<feature type="domain" description="Resolvase/invertase-type recombinase catalytic" evidence="3">
    <location>
        <begin position="6"/>
        <end position="156"/>
    </location>
</feature>
<dbReference type="AlphaFoldDB" id="A0A923S7W5"/>
<dbReference type="GO" id="GO:0000150">
    <property type="term" value="F:DNA strand exchange activity"/>
    <property type="evidence" value="ECO:0007669"/>
    <property type="project" value="InterPro"/>
</dbReference>
<dbReference type="PROSITE" id="PS51737">
    <property type="entry name" value="RECOMBINASE_DNA_BIND"/>
    <property type="match status" value="1"/>
</dbReference>
<dbReference type="InterPro" id="IPR050639">
    <property type="entry name" value="SSR_resolvase"/>
</dbReference>
<dbReference type="Pfam" id="PF15714">
    <property type="entry name" value="SpoVT_C"/>
    <property type="match status" value="1"/>
</dbReference>
<reference evidence="5" key="1">
    <citation type="submission" date="2020-08" db="EMBL/GenBank/DDBJ databases">
        <title>Genome public.</title>
        <authorList>
            <person name="Liu C."/>
            <person name="Sun Q."/>
        </authorList>
    </citation>
    <scope>NUCLEOTIDE SEQUENCE</scope>
    <source>
        <strain evidence="5">BX15</strain>
    </source>
</reference>
<dbReference type="Gene3D" id="3.30.450.40">
    <property type="match status" value="1"/>
</dbReference>
<dbReference type="InterPro" id="IPR011109">
    <property type="entry name" value="DNA_bind_recombinase_dom"/>
</dbReference>
<dbReference type="PROSITE" id="PS51736">
    <property type="entry name" value="RECOMBINASES_3"/>
    <property type="match status" value="1"/>
</dbReference>
<evidence type="ECO:0000256" key="1">
    <source>
        <dbReference type="SAM" id="Coils"/>
    </source>
</evidence>
<evidence type="ECO:0000313" key="5">
    <source>
        <dbReference type="EMBL" id="MBC5771125.1"/>
    </source>
</evidence>
<dbReference type="GO" id="GO:0003677">
    <property type="term" value="F:DNA binding"/>
    <property type="evidence" value="ECO:0007669"/>
    <property type="project" value="InterPro"/>
</dbReference>
<keyword evidence="1" id="KW-0175">Coiled coil</keyword>
<gene>
    <name evidence="5" type="ORF">H8Z83_12490</name>
</gene>
<dbReference type="SUPFAM" id="SSF53041">
    <property type="entry name" value="Resolvase-like"/>
    <property type="match status" value="1"/>
</dbReference>
<feature type="compositionally biased region" description="Basic and acidic residues" evidence="2">
    <location>
        <begin position="216"/>
        <end position="227"/>
    </location>
</feature>
<dbReference type="PANTHER" id="PTHR30461:SF23">
    <property type="entry name" value="DNA RECOMBINASE-RELATED"/>
    <property type="match status" value="1"/>
</dbReference>
<dbReference type="Gene3D" id="3.90.1750.20">
    <property type="entry name" value="Putative Large Serine Recombinase, Chain B, Domain 2"/>
    <property type="match status" value="1"/>
</dbReference>
<dbReference type="InterPro" id="IPR025827">
    <property type="entry name" value="Zn_ribbon_recom_dom"/>
</dbReference>
<protein>
    <submittedName>
        <fullName evidence="5">Recombinase family protein</fullName>
    </submittedName>
</protein>
<feature type="coiled-coil region" evidence="1">
    <location>
        <begin position="376"/>
        <end position="424"/>
    </location>
</feature>
<accession>A0A923S7W5</accession>
<dbReference type="EMBL" id="JACOQI010000013">
    <property type="protein sequence ID" value="MBC5771125.1"/>
    <property type="molecule type" value="Genomic_DNA"/>
</dbReference>
<dbReference type="Pfam" id="PF07508">
    <property type="entry name" value="Recombinase"/>
    <property type="match status" value="1"/>
</dbReference>
<dbReference type="InterPro" id="IPR006119">
    <property type="entry name" value="Resolv_N"/>
</dbReference>
<dbReference type="Pfam" id="PF00239">
    <property type="entry name" value="Resolvase"/>
    <property type="match status" value="1"/>
</dbReference>
<sequence>MIERFAIAGYARISVDEELDRDNVSIENQKAIIEDFVKHRFPDSTLTFYEDRDRSGYTFEQREGYQEMRRGLMSHKYDILIVKDFSRFSRRNSRGLVELEDLRDAGVRIISIGDNIDFPNDDDWLKIQFQFLINEMPVTDTSKKVKSVIRRRQADGAWLCAAPYGYILNKQKQFEIVPTEAEIVREIFQLYLDGWGYKKIANHLTDTGVPTPRMSEQLRKEAEGEESRRTAKKDWAIVTVQGILDNDFYIGTLRQGKYTRAKINGKDVKRDELEHIVIEHHHQAIIDYRTFATVRALREQRSTNHYRGKKINDNVYSGFLECGDCGSPMFAMSRRDLRPAYTCGTYHRRGLSGCTSHHIRVDRLDELMKLYLKKVKDNSANMLERLNADLAHEQEDISETERTAENLETLLLDAQEELKATKRQRIRDMARHPEQEAILEETYDELEHDLIQRINGLQNQLQMTADKRNTIIQVNRAAKTAMEVFDDLLSKEHLDRKDLQLIIKKIKVYEDHLEIRLKADIDCLLRCGELPREEGSVAAMARQGDTVNFPDGTGDISTITIVQSAKMRPDKVFHANVISDGDPLEIYTSRDGEVIFKKYSLMGGLDDFAAQLCETMSRSTGAICAVTDRDSVIAVAGGAKRELLGKGITAQLEQVMENRRIYQYDGQGPQIPVSDSSDRLMAIVAAPILSEGDLLGLVLFISDSPAAAGDAEYKLAQTVAAFLGRHMEN</sequence>
<dbReference type="Gene3D" id="3.40.50.1390">
    <property type="entry name" value="Resolvase, N-terminal catalytic domain"/>
    <property type="match status" value="1"/>
</dbReference>
<dbReference type="Pfam" id="PF13408">
    <property type="entry name" value="Zn_ribbon_recom"/>
    <property type="match status" value="1"/>
</dbReference>
<dbReference type="PANTHER" id="PTHR30461">
    <property type="entry name" value="DNA-INVERTASE FROM LAMBDOID PROPHAGE"/>
    <property type="match status" value="1"/>
</dbReference>
<keyword evidence="6" id="KW-1185">Reference proteome</keyword>
<evidence type="ECO:0000259" key="4">
    <source>
        <dbReference type="PROSITE" id="PS51737"/>
    </source>
</evidence>
<dbReference type="InterPro" id="IPR038109">
    <property type="entry name" value="DNA_bind_recomb_sf"/>
</dbReference>
<dbReference type="RefSeq" id="WP_187015353.1">
    <property type="nucleotide sequence ID" value="NZ_JACOQI010000013.1"/>
</dbReference>
<proteinExistence type="predicted"/>
<dbReference type="SUPFAM" id="SSF55781">
    <property type="entry name" value="GAF domain-like"/>
    <property type="match status" value="1"/>
</dbReference>
<dbReference type="InterPro" id="IPR029016">
    <property type="entry name" value="GAF-like_dom_sf"/>
</dbReference>